<feature type="region of interest" description="Disordered" evidence="1">
    <location>
        <begin position="1"/>
        <end position="20"/>
    </location>
</feature>
<organism evidence="2">
    <name type="scientific">Chromera velia CCMP2878</name>
    <dbReference type="NCBI Taxonomy" id="1169474"/>
    <lineage>
        <taxon>Eukaryota</taxon>
        <taxon>Sar</taxon>
        <taxon>Alveolata</taxon>
        <taxon>Colpodellida</taxon>
        <taxon>Chromeraceae</taxon>
        <taxon>Chromera</taxon>
    </lineage>
</organism>
<name>A0A0G4HNB8_9ALVE</name>
<dbReference type="AlphaFoldDB" id="A0A0G4HNB8"/>
<gene>
    <name evidence="2" type="ORF">Cvel_29585</name>
</gene>
<dbReference type="VEuPathDB" id="CryptoDB:Cvel_29585"/>
<dbReference type="PhylomeDB" id="A0A0G4HNB8"/>
<feature type="compositionally biased region" description="Basic and acidic residues" evidence="1">
    <location>
        <begin position="1"/>
        <end position="17"/>
    </location>
</feature>
<proteinExistence type="predicted"/>
<accession>A0A0G4HNB8</accession>
<evidence type="ECO:0000313" key="2">
    <source>
        <dbReference type="EMBL" id="CEM45849.1"/>
    </source>
</evidence>
<reference evidence="2" key="1">
    <citation type="submission" date="2014-11" db="EMBL/GenBank/DDBJ databases">
        <authorList>
            <person name="Otto D Thomas"/>
            <person name="Naeem Raeece"/>
        </authorList>
    </citation>
    <scope>NUCLEOTIDE SEQUENCE</scope>
</reference>
<evidence type="ECO:0000256" key="1">
    <source>
        <dbReference type="SAM" id="MobiDB-lite"/>
    </source>
</evidence>
<protein>
    <submittedName>
        <fullName evidence="2">Uncharacterized protein</fullName>
    </submittedName>
</protein>
<sequence>MSDESRDSNEAGRRGSGENDDVINRAATAIATAISNILIPKFIEITTALKGLHLSAISRDEAMTLIGQAEQRVEDFRKVTGSTSTRAAGLTERLQQFLANWRLGRIEGSRAPDLGAGDMVKPEAPRQVDLGVRLHKTHDETNGDPGTAE</sequence>
<feature type="region of interest" description="Disordered" evidence="1">
    <location>
        <begin position="112"/>
        <end position="149"/>
    </location>
</feature>
<dbReference type="EMBL" id="CDMZ01003301">
    <property type="protein sequence ID" value="CEM45849.1"/>
    <property type="molecule type" value="Genomic_DNA"/>
</dbReference>